<evidence type="ECO:0000256" key="1">
    <source>
        <dbReference type="ARBA" id="ARBA00004498"/>
    </source>
</evidence>
<reference evidence="12" key="1">
    <citation type="submission" date="2025-08" db="UniProtKB">
        <authorList>
            <consortium name="RefSeq"/>
        </authorList>
    </citation>
    <scope>IDENTIFICATION</scope>
</reference>
<keyword evidence="4 9" id="KW-0732">Signal</keyword>
<dbReference type="PROSITE" id="PS50234">
    <property type="entry name" value="VWFA"/>
    <property type="match status" value="2"/>
</dbReference>
<feature type="signal peptide" evidence="9">
    <location>
        <begin position="1"/>
        <end position="25"/>
    </location>
</feature>
<comment type="subcellular location">
    <subcellularLocation>
        <location evidence="1">Secreted</location>
        <location evidence="1">Extracellular space</location>
        <location evidence="1">Extracellular matrix</location>
    </subcellularLocation>
</comment>
<dbReference type="PANTHER" id="PTHR24020:SF87">
    <property type="entry name" value="COLLAGEN ALPHA-1(VI) CHAIN-LIKE"/>
    <property type="match status" value="1"/>
</dbReference>
<keyword evidence="11" id="KW-1185">Reference proteome</keyword>
<dbReference type="FunFam" id="3.40.50.410:FF:000003">
    <property type="entry name" value="Collagen type VI alpha 3 chain"/>
    <property type="match status" value="1"/>
</dbReference>
<protein>
    <submittedName>
        <fullName evidence="12">Collagen alpha-5(VI) chain-like</fullName>
    </submittedName>
</protein>
<dbReference type="Gene3D" id="3.40.50.410">
    <property type="entry name" value="von Willebrand factor, type A domain"/>
    <property type="match status" value="2"/>
</dbReference>
<keyword evidence="5" id="KW-0677">Repeat</keyword>
<dbReference type="SMART" id="SM00327">
    <property type="entry name" value="VWA"/>
    <property type="match status" value="2"/>
</dbReference>
<evidence type="ECO:0000256" key="9">
    <source>
        <dbReference type="SAM" id="SignalP"/>
    </source>
</evidence>
<evidence type="ECO:0000256" key="4">
    <source>
        <dbReference type="ARBA" id="ARBA00022729"/>
    </source>
</evidence>
<dbReference type="InterPro" id="IPR036465">
    <property type="entry name" value="vWFA_dom_sf"/>
</dbReference>
<dbReference type="GO" id="GO:0005581">
    <property type="term" value="C:collagen trimer"/>
    <property type="evidence" value="ECO:0007669"/>
    <property type="project" value="UniProtKB-KW"/>
</dbReference>
<feature type="domain" description="VWFA" evidence="10">
    <location>
        <begin position="108"/>
        <end position="283"/>
    </location>
</feature>
<dbReference type="Proteomes" id="UP001165740">
    <property type="component" value="Chromosome 11"/>
</dbReference>
<evidence type="ECO:0000256" key="5">
    <source>
        <dbReference type="ARBA" id="ARBA00022737"/>
    </source>
</evidence>
<evidence type="ECO:0000256" key="7">
    <source>
        <dbReference type="ARBA" id="ARBA00023119"/>
    </source>
</evidence>
<dbReference type="OrthoDB" id="6148053at2759"/>
<dbReference type="RefSeq" id="XP_055859840.1">
    <property type="nucleotide sequence ID" value="XM_056003865.1"/>
</dbReference>
<feature type="region of interest" description="Disordered" evidence="8">
    <location>
        <begin position="28"/>
        <end position="92"/>
    </location>
</feature>
<feature type="domain" description="VWFA" evidence="10">
    <location>
        <begin position="322"/>
        <end position="498"/>
    </location>
</feature>
<evidence type="ECO:0000259" key="10">
    <source>
        <dbReference type="PROSITE" id="PS50234"/>
    </source>
</evidence>
<feature type="compositionally biased region" description="Low complexity" evidence="8">
    <location>
        <begin position="40"/>
        <end position="92"/>
    </location>
</feature>
<feature type="compositionally biased region" description="Basic residues" evidence="8">
    <location>
        <begin position="30"/>
        <end position="39"/>
    </location>
</feature>
<proteinExistence type="predicted"/>
<evidence type="ECO:0000256" key="8">
    <source>
        <dbReference type="SAM" id="MobiDB-lite"/>
    </source>
</evidence>
<keyword evidence="2" id="KW-0964">Secreted</keyword>
<sequence>MIFKMDKSLLMFLFLLFLAVTAVEGQMSKKGSKSSKGSKSKAPTTTKEKLTTTTKAPTTTKQKLTTTTKASTTTKQKLTTTTKASTTTTKAPTTTKAQAETCNVKMGDIIFILDVSSSVGFDNFENEKNFVANLTTNYNISATEVRMGLLNFDKIVRKNFDLKDHLDKDSLKKAITSIEYPNSNGTYTYKALEYVLKEDMFSPAAGGRVNAPDIIIVITDGESNDKNKTKKAAKELKDKNIKVMVVGIGLKQSNKELQDIASADSMVFSVTDFSRLANIEQELFLKACEVVVTTTTTRAPLITSTPKSVYPPPPDLCKGKNDIVFVLDTSTSIGPKKLLNETTLAANLIDFLTNRHYNVRFGALIFNLAPKKIFDLKDFTDKALMRETLLGIQYPNTPGTFTDKALSAVNGFNMFGTAAGGRDDAPDIIILMTDGISRNTTRTIAAANVLKNTNKTAIITIGIGNNLNVSELKAVASSPAYQFDSQTNFNRYLNQLTC</sequence>
<organism evidence="11 12">
    <name type="scientific">Biomphalaria glabrata</name>
    <name type="common">Bloodfluke planorb</name>
    <name type="synonym">Freshwater snail</name>
    <dbReference type="NCBI Taxonomy" id="6526"/>
    <lineage>
        <taxon>Eukaryota</taxon>
        <taxon>Metazoa</taxon>
        <taxon>Spiralia</taxon>
        <taxon>Lophotrochozoa</taxon>
        <taxon>Mollusca</taxon>
        <taxon>Gastropoda</taxon>
        <taxon>Heterobranchia</taxon>
        <taxon>Euthyneura</taxon>
        <taxon>Panpulmonata</taxon>
        <taxon>Hygrophila</taxon>
        <taxon>Lymnaeoidea</taxon>
        <taxon>Planorbidae</taxon>
        <taxon>Biomphalaria</taxon>
    </lineage>
</organism>
<dbReference type="GeneID" id="106058969"/>
<dbReference type="SUPFAM" id="SSF53300">
    <property type="entry name" value="vWA-like"/>
    <property type="match status" value="2"/>
</dbReference>
<dbReference type="OMA" id="CKGRTEP"/>
<evidence type="ECO:0000256" key="3">
    <source>
        <dbReference type="ARBA" id="ARBA00022530"/>
    </source>
</evidence>
<dbReference type="PRINTS" id="PR00453">
    <property type="entry name" value="VWFADOMAIN"/>
</dbReference>
<accession>A0A9W2YB69</accession>
<gene>
    <name evidence="12" type="primary">LOC106058969</name>
</gene>
<dbReference type="CDD" id="cd01450">
    <property type="entry name" value="vWFA_subfamily_ECM"/>
    <property type="match status" value="2"/>
</dbReference>
<evidence type="ECO:0000256" key="2">
    <source>
        <dbReference type="ARBA" id="ARBA00022525"/>
    </source>
</evidence>
<dbReference type="Pfam" id="PF00092">
    <property type="entry name" value="VWA"/>
    <property type="match status" value="2"/>
</dbReference>
<dbReference type="InterPro" id="IPR002035">
    <property type="entry name" value="VWF_A"/>
</dbReference>
<dbReference type="PANTHER" id="PTHR24020">
    <property type="entry name" value="COLLAGEN ALPHA"/>
    <property type="match status" value="1"/>
</dbReference>
<dbReference type="AlphaFoldDB" id="A0A9W2YB69"/>
<evidence type="ECO:0000313" key="12">
    <source>
        <dbReference type="RefSeq" id="XP_055859840.1"/>
    </source>
</evidence>
<name>A0A9W2YB69_BIOGL</name>
<feature type="chain" id="PRO_5040882360" evidence="9">
    <location>
        <begin position="26"/>
        <end position="498"/>
    </location>
</feature>
<dbReference type="InterPro" id="IPR050525">
    <property type="entry name" value="ECM_Assembly_Org"/>
</dbReference>
<evidence type="ECO:0000256" key="6">
    <source>
        <dbReference type="ARBA" id="ARBA00022889"/>
    </source>
</evidence>
<keyword evidence="7" id="KW-0176">Collagen</keyword>
<keyword evidence="3" id="KW-0272">Extracellular matrix</keyword>
<keyword evidence="6" id="KW-0130">Cell adhesion</keyword>
<evidence type="ECO:0000313" key="11">
    <source>
        <dbReference type="Proteomes" id="UP001165740"/>
    </source>
</evidence>
<dbReference type="GO" id="GO:0007155">
    <property type="term" value="P:cell adhesion"/>
    <property type="evidence" value="ECO:0007669"/>
    <property type="project" value="UniProtKB-KW"/>
</dbReference>